<evidence type="ECO:0000313" key="6">
    <source>
        <dbReference type="Proteomes" id="UP000244929"/>
    </source>
</evidence>
<dbReference type="PANTHER" id="PTHR32282">
    <property type="entry name" value="BINDING PROTEIN TRANSPEPTIDASE, PUTATIVE-RELATED"/>
    <property type="match status" value="1"/>
</dbReference>
<reference evidence="5 6" key="1">
    <citation type="submission" date="2018-04" db="EMBL/GenBank/DDBJ databases">
        <title>Genome sequencing of Flavobacterium sp. HYN0059.</title>
        <authorList>
            <person name="Yi H."/>
            <person name="Baek C."/>
        </authorList>
    </citation>
    <scope>NUCLEOTIDE SEQUENCE [LARGE SCALE GENOMIC DNA]</scope>
    <source>
        <strain evidence="5 6">HYN0059</strain>
    </source>
</reference>
<dbReference type="EMBL" id="CP029186">
    <property type="protein sequence ID" value="AWH87025.1"/>
    <property type="molecule type" value="Genomic_DNA"/>
</dbReference>
<feature type="transmembrane region" description="Helical" evidence="3">
    <location>
        <begin position="76"/>
        <end position="94"/>
    </location>
</feature>
<keyword evidence="3" id="KW-0812">Transmembrane</keyword>
<feature type="transmembrane region" description="Helical" evidence="3">
    <location>
        <begin position="37"/>
        <end position="56"/>
    </location>
</feature>
<dbReference type="Proteomes" id="UP000244929">
    <property type="component" value="Chromosome"/>
</dbReference>
<keyword evidence="6" id="KW-1185">Reference proteome</keyword>
<dbReference type="PANTHER" id="PTHR32282:SF33">
    <property type="entry name" value="PEPTIDOGLYCAN GLYCOSYLTRANSFERASE"/>
    <property type="match status" value="1"/>
</dbReference>
<evidence type="ECO:0000259" key="4">
    <source>
        <dbReference type="Pfam" id="PF00912"/>
    </source>
</evidence>
<dbReference type="AlphaFoldDB" id="A0A2S1R300"/>
<dbReference type="Gene3D" id="1.10.3810.10">
    <property type="entry name" value="Biosynthetic peptidoglycan transglycosylase-like"/>
    <property type="match status" value="1"/>
</dbReference>
<dbReference type="GO" id="GO:0008955">
    <property type="term" value="F:peptidoglycan glycosyltransferase activity"/>
    <property type="evidence" value="ECO:0007669"/>
    <property type="project" value="TreeGrafter"/>
</dbReference>
<dbReference type="InterPro" id="IPR001264">
    <property type="entry name" value="Glyco_trans_51"/>
</dbReference>
<dbReference type="OrthoDB" id="9766909at2"/>
<sequence length="431" mass="50883">METKADQFYPTYKSSERDILLIEFEEAQKIANGQLKVYAQVTNILLAIATFTLTFFFDENFINNSGVKLFLTFHKVFFAIILFFFGAILLRYFVDLQKQITLNARKVVTLRTLLGLDYGHIHLTLPNWRVEGANNPFAIKYFYSWFSFQSMPFWLLSISINTIWYLSILNSKEILFSILDTEYLIPWEIGYVIITLTYIVIFRTSLYDRHETFFLTFTKNFCAILRIKLLENFEYILYRAKLSYLEADRLNLKYNFLKDTIVKIEDENFHSNNGVVFKSIARGILSQSKSLRIRYGFIQSGGSTITMQLARSLFIPATQNKFKRKIAEILLSIWLNHQFTKDEILKLYIVSVRYEKGIYGLARASRYFFGNNRDKTLTLEESFFLTERLSNINSKVNWSRIEHLANKVSNINYDELLNIYQKQIDEHRLKI</sequence>
<comment type="pathway">
    <text evidence="1">Cell wall biogenesis; peptidoglycan biosynthesis.</text>
</comment>
<dbReference type="InterPro" id="IPR050396">
    <property type="entry name" value="Glycosyltr_51/Transpeptidase"/>
</dbReference>
<feature type="transmembrane region" description="Helical" evidence="3">
    <location>
        <begin position="142"/>
        <end position="164"/>
    </location>
</feature>
<keyword evidence="3" id="KW-0472">Membrane</keyword>
<dbReference type="KEGG" id="falb:HYN59_13690"/>
<name>A0A2S1R300_9FLAO</name>
<feature type="domain" description="Glycosyl transferase family 51" evidence="4">
    <location>
        <begin position="256"/>
        <end position="394"/>
    </location>
</feature>
<evidence type="ECO:0000256" key="1">
    <source>
        <dbReference type="ARBA" id="ARBA00004752"/>
    </source>
</evidence>
<accession>A0A2S1R300</accession>
<gene>
    <name evidence="5" type="ORF">HYN59_13690</name>
</gene>
<dbReference type="InterPro" id="IPR023346">
    <property type="entry name" value="Lysozyme-like_dom_sf"/>
</dbReference>
<organism evidence="5 6">
    <name type="scientific">Flavobacterium album</name>
    <dbReference type="NCBI Taxonomy" id="2175091"/>
    <lineage>
        <taxon>Bacteria</taxon>
        <taxon>Pseudomonadati</taxon>
        <taxon>Bacteroidota</taxon>
        <taxon>Flavobacteriia</taxon>
        <taxon>Flavobacteriales</taxon>
        <taxon>Flavobacteriaceae</taxon>
        <taxon>Flavobacterium</taxon>
    </lineage>
</organism>
<dbReference type="Pfam" id="PF00912">
    <property type="entry name" value="Transgly"/>
    <property type="match status" value="1"/>
</dbReference>
<evidence type="ECO:0000256" key="2">
    <source>
        <dbReference type="ARBA" id="ARBA00022679"/>
    </source>
</evidence>
<evidence type="ECO:0000313" key="5">
    <source>
        <dbReference type="EMBL" id="AWH87025.1"/>
    </source>
</evidence>
<dbReference type="SUPFAM" id="SSF53955">
    <property type="entry name" value="Lysozyme-like"/>
    <property type="match status" value="1"/>
</dbReference>
<keyword evidence="3" id="KW-1133">Transmembrane helix</keyword>
<evidence type="ECO:0000256" key="3">
    <source>
        <dbReference type="SAM" id="Phobius"/>
    </source>
</evidence>
<protein>
    <submittedName>
        <fullName evidence="5">Penicillin-binding protein 1A</fullName>
    </submittedName>
</protein>
<keyword evidence="2" id="KW-0808">Transferase</keyword>
<dbReference type="InterPro" id="IPR036950">
    <property type="entry name" value="PBP_transglycosylase"/>
</dbReference>
<proteinExistence type="predicted"/>
<dbReference type="RefSeq" id="WP_108779744.1">
    <property type="nucleotide sequence ID" value="NZ_CP029186.1"/>
</dbReference>
<feature type="transmembrane region" description="Helical" evidence="3">
    <location>
        <begin position="184"/>
        <end position="202"/>
    </location>
</feature>